<name>A0A6M4YDM9_AERME</name>
<protein>
    <submittedName>
        <fullName evidence="2">VOC family protein</fullName>
    </submittedName>
</protein>
<dbReference type="InterPro" id="IPR029068">
    <property type="entry name" value="Glyas_Bleomycin-R_OHBP_Dase"/>
</dbReference>
<organism evidence="2 3">
    <name type="scientific">Aeromonas media</name>
    <dbReference type="NCBI Taxonomy" id="651"/>
    <lineage>
        <taxon>Bacteria</taxon>
        <taxon>Pseudomonadati</taxon>
        <taxon>Pseudomonadota</taxon>
        <taxon>Gammaproteobacteria</taxon>
        <taxon>Aeromonadales</taxon>
        <taxon>Aeromonadaceae</taxon>
        <taxon>Aeromonas</taxon>
    </lineage>
</organism>
<dbReference type="PROSITE" id="PS51819">
    <property type="entry name" value="VOC"/>
    <property type="match status" value="1"/>
</dbReference>
<gene>
    <name evidence="2" type="ORF">E4184_11905</name>
</gene>
<dbReference type="Pfam" id="PF00903">
    <property type="entry name" value="Glyoxalase"/>
    <property type="match status" value="1"/>
</dbReference>
<evidence type="ECO:0000313" key="2">
    <source>
        <dbReference type="EMBL" id="QJT22061.1"/>
    </source>
</evidence>
<reference evidence="2 3" key="1">
    <citation type="submission" date="2019-03" db="EMBL/GenBank/DDBJ databases">
        <title>Novel transposon Tn6433 accelerates the dissemination of tet(E) in Aeromonas from aerobic biofilm under oxytetracycline stress.</title>
        <authorList>
            <person name="Shi Y."/>
            <person name="Tian Z."/>
            <person name="Zhang Y."/>
            <person name="Zhang H."/>
            <person name="Yang M."/>
        </authorList>
    </citation>
    <scope>NUCLEOTIDE SEQUENCE [LARGE SCALE GENOMIC DNA]</scope>
    <source>
        <strain evidence="2 3">T0.1-19</strain>
    </source>
</reference>
<dbReference type="SUPFAM" id="SSF54593">
    <property type="entry name" value="Glyoxalase/Bleomycin resistance protein/Dihydroxybiphenyl dioxygenase"/>
    <property type="match status" value="1"/>
</dbReference>
<dbReference type="InterPro" id="IPR037523">
    <property type="entry name" value="VOC_core"/>
</dbReference>
<proteinExistence type="predicted"/>
<evidence type="ECO:0000313" key="3">
    <source>
        <dbReference type="Proteomes" id="UP000501427"/>
    </source>
</evidence>
<evidence type="ECO:0000259" key="1">
    <source>
        <dbReference type="PROSITE" id="PS51819"/>
    </source>
</evidence>
<dbReference type="AlphaFoldDB" id="A0A6M4YDM9"/>
<dbReference type="CDD" id="cd07247">
    <property type="entry name" value="SgaA_N_like"/>
    <property type="match status" value="1"/>
</dbReference>
<dbReference type="InterPro" id="IPR052164">
    <property type="entry name" value="Anthracycline_SecMetBiosynth"/>
</dbReference>
<dbReference type="PANTHER" id="PTHR33993">
    <property type="entry name" value="GLYOXALASE-RELATED"/>
    <property type="match status" value="1"/>
</dbReference>
<accession>A0A6M4YDM9</accession>
<dbReference type="PANTHER" id="PTHR33993:SF2">
    <property type="entry name" value="VOC DOMAIN-CONTAINING PROTEIN"/>
    <property type="match status" value="1"/>
</dbReference>
<dbReference type="Proteomes" id="UP000501427">
    <property type="component" value="Chromosome"/>
</dbReference>
<dbReference type="Gene3D" id="3.10.180.10">
    <property type="entry name" value="2,3-Dihydroxybiphenyl 1,2-Dioxygenase, domain 1"/>
    <property type="match status" value="1"/>
</dbReference>
<feature type="domain" description="VOC" evidence="1">
    <location>
        <begin position="3"/>
        <end position="120"/>
    </location>
</feature>
<dbReference type="InterPro" id="IPR004360">
    <property type="entry name" value="Glyas_Fos-R_dOase_dom"/>
</dbReference>
<dbReference type="EMBL" id="CP038441">
    <property type="protein sequence ID" value="QJT22061.1"/>
    <property type="molecule type" value="Genomic_DNA"/>
</dbReference>
<sequence length="121" mass="13317">MNIAIHFEIPVQDLTRAIRFYEAVFEITLERAQIDGNEMALFPLFDGMAGCSGALAKGESYVPSQDGTRVYLKVADIERAMARALTAGGECLYPVTRVGEHIRVAELRDCEGNRIALQEGP</sequence>
<dbReference type="RefSeq" id="WP_171276205.1">
    <property type="nucleotide sequence ID" value="NZ_CAWPJG010000001.1"/>
</dbReference>